<reference evidence="1 2" key="1">
    <citation type="submission" date="2016-11" db="EMBL/GenBank/DDBJ databases">
        <authorList>
            <person name="Jaros S."/>
            <person name="Januszkiewicz K."/>
            <person name="Wedrychowicz H."/>
        </authorList>
    </citation>
    <scope>NUCLEOTIDE SEQUENCE [LARGE SCALE GENOMIC DNA]</scope>
    <source>
        <strain evidence="1 2">DSM 27063</strain>
    </source>
</reference>
<name>A0A1M6LRQ8_9BACT</name>
<accession>A0A1M6LRQ8</accession>
<dbReference type="OrthoDB" id="1083028at2"/>
<sequence>MTQAIKTIHIYTGHTFMGNSDRFEGNLFENTIVIFSKERKEYKPGKKIIQLNGSKKDIEKVIGICQKAELVVLYDLDQVKIKIALSLPNHIKIAWRFFGHELYDRQRLKYLSKTTQRTLGVKLILEKFWEKKNITQFTKALNRINFFLGLSEAEYHLLVNNWRRLPKFIQLSFPSLDLNPSSINFKLKINEPSPLILIGNSMAMYNNHIDIIKLIEQQPNRQQFNFTLLFNYGLEKYYTKKIRKLTRGKNYFHLIEDFMSLDEFNSLYERTSALVVNSHRQMAMGNIFTAFKKGVKVYLNEKNLMLHWLKKEGFRVFSIKNFQNDLQNNNASLTQNLAINNFQQLKKLSGKYSDEKFQENLYAECTLNKK</sequence>
<gene>
    <name evidence="1" type="ORF">SAMN05444280_1285</name>
</gene>
<keyword evidence="2" id="KW-1185">Reference proteome</keyword>
<proteinExistence type="predicted"/>
<dbReference type="EMBL" id="FQZE01000028">
    <property type="protein sequence ID" value="SHJ73845.1"/>
    <property type="molecule type" value="Genomic_DNA"/>
</dbReference>
<dbReference type="RefSeq" id="WP_073171808.1">
    <property type="nucleotide sequence ID" value="NZ_FQZE01000028.1"/>
</dbReference>
<dbReference type="AlphaFoldDB" id="A0A1M6LRQ8"/>
<evidence type="ECO:0000313" key="1">
    <source>
        <dbReference type="EMBL" id="SHJ73845.1"/>
    </source>
</evidence>
<protein>
    <recommendedName>
        <fullName evidence="3">4-alpha-L-fucosyltransferase glycosyl transferase group 56</fullName>
    </recommendedName>
</protein>
<dbReference type="Proteomes" id="UP000184050">
    <property type="component" value="Unassembled WGS sequence"/>
</dbReference>
<organism evidence="1 2">
    <name type="scientific">Tangfeifania diversioriginum</name>
    <dbReference type="NCBI Taxonomy" id="1168035"/>
    <lineage>
        <taxon>Bacteria</taxon>
        <taxon>Pseudomonadati</taxon>
        <taxon>Bacteroidota</taxon>
        <taxon>Bacteroidia</taxon>
        <taxon>Marinilabiliales</taxon>
        <taxon>Prolixibacteraceae</taxon>
        <taxon>Tangfeifania</taxon>
    </lineage>
</organism>
<evidence type="ECO:0000313" key="2">
    <source>
        <dbReference type="Proteomes" id="UP000184050"/>
    </source>
</evidence>
<evidence type="ECO:0008006" key="3">
    <source>
        <dbReference type="Google" id="ProtNLM"/>
    </source>
</evidence>
<dbReference type="STRING" id="1168035.SAMN05444280_1285"/>